<dbReference type="PROSITE" id="PS50297">
    <property type="entry name" value="ANK_REP_REGION"/>
    <property type="match status" value="2"/>
</dbReference>
<dbReference type="Gene3D" id="1.25.40.20">
    <property type="entry name" value="Ankyrin repeat-containing domain"/>
    <property type="match status" value="2"/>
</dbReference>
<organism evidence="5 6">
    <name type="scientific">Lasiosphaeria ovina</name>
    <dbReference type="NCBI Taxonomy" id="92902"/>
    <lineage>
        <taxon>Eukaryota</taxon>
        <taxon>Fungi</taxon>
        <taxon>Dikarya</taxon>
        <taxon>Ascomycota</taxon>
        <taxon>Pezizomycotina</taxon>
        <taxon>Sordariomycetes</taxon>
        <taxon>Sordariomycetidae</taxon>
        <taxon>Sordariales</taxon>
        <taxon>Lasiosphaeriaceae</taxon>
        <taxon>Lasiosphaeria</taxon>
    </lineage>
</organism>
<dbReference type="InterPro" id="IPR036770">
    <property type="entry name" value="Ankyrin_rpt-contain_sf"/>
</dbReference>
<feature type="repeat" description="ANK" evidence="3">
    <location>
        <begin position="560"/>
        <end position="592"/>
    </location>
</feature>
<dbReference type="InterPro" id="IPR002110">
    <property type="entry name" value="Ankyrin_rpt"/>
</dbReference>
<evidence type="ECO:0000313" key="6">
    <source>
        <dbReference type="Proteomes" id="UP001287356"/>
    </source>
</evidence>
<feature type="region of interest" description="Disordered" evidence="4">
    <location>
        <begin position="803"/>
        <end position="825"/>
    </location>
</feature>
<reference evidence="5" key="1">
    <citation type="journal article" date="2023" name="Mol. Phylogenet. Evol.">
        <title>Genome-scale phylogeny and comparative genomics of the fungal order Sordariales.</title>
        <authorList>
            <person name="Hensen N."/>
            <person name="Bonometti L."/>
            <person name="Westerberg I."/>
            <person name="Brannstrom I.O."/>
            <person name="Guillou S."/>
            <person name="Cros-Aarteil S."/>
            <person name="Calhoun S."/>
            <person name="Haridas S."/>
            <person name="Kuo A."/>
            <person name="Mondo S."/>
            <person name="Pangilinan J."/>
            <person name="Riley R."/>
            <person name="LaButti K."/>
            <person name="Andreopoulos B."/>
            <person name="Lipzen A."/>
            <person name="Chen C."/>
            <person name="Yan M."/>
            <person name="Daum C."/>
            <person name="Ng V."/>
            <person name="Clum A."/>
            <person name="Steindorff A."/>
            <person name="Ohm R.A."/>
            <person name="Martin F."/>
            <person name="Silar P."/>
            <person name="Natvig D.O."/>
            <person name="Lalanne C."/>
            <person name="Gautier V."/>
            <person name="Ament-Velasquez S.L."/>
            <person name="Kruys A."/>
            <person name="Hutchinson M.I."/>
            <person name="Powell A.J."/>
            <person name="Barry K."/>
            <person name="Miller A.N."/>
            <person name="Grigoriev I.V."/>
            <person name="Debuchy R."/>
            <person name="Gladieux P."/>
            <person name="Hiltunen Thoren M."/>
            <person name="Johannesson H."/>
        </authorList>
    </citation>
    <scope>NUCLEOTIDE SEQUENCE</scope>
    <source>
        <strain evidence="5">CBS 958.72</strain>
    </source>
</reference>
<evidence type="ECO:0000256" key="1">
    <source>
        <dbReference type="ARBA" id="ARBA00022737"/>
    </source>
</evidence>
<comment type="caution">
    <text evidence="5">The sequence shown here is derived from an EMBL/GenBank/DDBJ whole genome shotgun (WGS) entry which is preliminary data.</text>
</comment>
<feature type="compositionally biased region" description="Low complexity" evidence="4">
    <location>
        <begin position="266"/>
        <end position="277"/>
    </location>
</feature>
<keyword evidence="6" id="KW-1185">Reference proteome</keyword>
<accession>A0AAE0N219</accession>
<evidence type="ECO:0000256" key="3">
    <source>
        <dbReference type="PROSITE-ProRule" id="PRU00023"/>
    </source>
</evidence>
<name>A0AAE0N219_9PEZI</name>
<feature type="region of interest" description="Disordered" evidence="4">
    <location>
        <begin position="236"/>
        <end position="277"/>
    </location>
</feature>
<dbReference type="SMART" id="SM00248">
    <property type="entry name" value="ANK"/>
    <property type="match status" value="6"/>
</dbReference>
<keyword evidence="1" id="KW-0677">Repeat</keyword>
<keyword evidence="2 3" id="KW-0040">ANK repeat</keyword>
<feature type="repeat" description="ANK" evidence="3">
    <location>
        <begin position="420"/>
        <end position="446"/>
    </location>
</feature>
<gene>
    <name evidence="5" type="ORF">B0T24DRAFT_558928</name>
</gene>
<dbReference type="Pfam" id="PF12796">
    <property type="entry name" value="Ank_2"/>
    <property type="match status" value="1"/>
</dbReference>
<dbReference type="EMBL" id="JAULSN010000007">
    <property type="protein sequence ID" value="KAK3367273.1"/>
    <property type="molecule type" value="Genomic_DNA"/>
</dbReference>
<dbReference type="AlphaFoldDB" id="A0AAE0N219"/>
<evidence type="ECO:0000256" key="2">
    <source>
        <dbReference type="ARBA" id="ARBA00023043"/>
    </source>
</evidence>
<evidence type="ECO:0000313" key="5">
    <source>
        <dbReference type="EMBL" id="KAK3367273.1"/>
    </source>
</evidence>
<dbReference type="PROSITE" id="PS50088">
    <property type="entry name" value="ANK_REPEAT"/>
    <property type="match status" value="3"/>
</dbReference>
<reference evidence="5" key="2">
    <citation type="submission" date="2023-06" db="EMBL/GenBank/DDBJ databases">
        <authorList>
            <consortium name="Lawrence Berkeley National Laboratory"/>
            <person name="Haridas S."/>
            <person name="Hensen N."/>
            <person name="Bonometti L."/>
            <person name="Westerberg I."/>
            <person name="Brannstrom I.O."/>
            <person name="Guillou S."/>
            <person name="Cros-Aarteil S."/>
            <person name="Calhoun S."/>
            <person name="Kuo A."/>
            <person name="Mondo S."/>
            <person name="Pangilinan J."/>
            <person name="Riley R."/>
            <person name="Labutti K."/>
            <person name="Andreopoulos B."/>
            <person name="Lipzen A."/>
            <person name="Chen C."/>
            <person name="Yanf M."/>
            <person name="Daum C."/>
            <person name="Ng V."/>
            <person name="Clum A."/>
            <person name="Steindorff A."/>
            <person name="Ohm R."/>
            <person name="Martin F."/>
            <person name="Silar P."/>
            <person name="Natvig D."/>
            <person name="Lalanne C."/>
            <person name="Gautier V."/>
            <person name="Ament-Velasquez S.L."/>
            <person name="Kruys A."/>
            <person name="Hutchinson M.I."/>
            <person name="Powell A.J."/>
            <person name="Barry K."/>
            <person name="Miller A.N."/>
            <person name="Grigoriev I.V."/>
            <person name="Debuchy R."/>
            <person name="Gladieux P."/>
            <person name="Thoren M.H."/>
            <person name="Johannesson H."/>
        </authorList>
    </citation>
    <scope>NUCLEOTIDE SEQUENCE</scope>
    <source>
        <strain evidence="5">CBS 958.72</strain>
    </source>
</reference>
<dbReference type="InterPro" id="IPR050776">
    <property type="entry name" value="Ank_Repeat/CDKN_Inhibitor"/>
</dbReference>
<dbReference type="Proteomes" id="UP001287356">
    <property type="component" value="Unassembled WGS sequence"/>
</dbReference>
<proteinExistence type="predicted"/>
<dbReference type="PANTHER" id="PTHR24201">
    <property type="entry name" value="ANK_REP_REGION DOMAIN-CONTAINING PROTEIN"/>
    <property type="match status" value="1"/>
</dbReference>
<dbReference type="SUPFAM" id="SSF48403">
    <property type="entry name" value="Ankyrin repeat"/>
    <property type="match status" value="1"/>
</dbReference>
<protein>
    <submittedName>
        <fullName evidence="5">Ankyrin repeat-containing domain protein</fullName>
    </submittedName>
</protein>
<feature type="repeat" description="ANK" evidence="3">
    <location>
        <begin position="527"/>
        <end position="559"/>
    </location>
</feature>
<evidence type="ECO:0000256" key="4">
    <source>
        <dbReference type="SAM" id="MobiDB-lite"/>
    </source>
</evidence>
<sequence>MKASSSSANIFVITQHSQHDMDPLSIAVSALALLGAVGKTAKGLEKLWSLGNAPKELLGVMNETTALRLMLKTVEASLLSAGDTQNPVIQEVCQDITKIQDQVSATFVELEELVSKKLSKTDNSQSQPSQAQPRLIKIGWLRHMNDLKRLQSSLRTQTAALHAASSALGSLQIGALEARQRNLISVTIQGLTLISSGSVLEIEGPAVSSIEERLGRLLSHLTLEQNERQFQTQHLIEGPQTPPILQIGPDASENTHHEASIPTEQATTAPSSSSSPTIGLVVTSNTNTCRRFCHCHCHTFTQLRSPQWAKDVFGGIVLQSNTSILLQRKACNYKGCGKRGQATARFTYYAPSWTWLRAVHASLSRHSAFGIGASVTFAFPRQRSWTDIRRFIRIIENESVEDVRAELVSGASSIYDIDIYGESLLHIAGNFGQPQICEMLIQFGADKFYTSYEGLSAYSVGMDYVLGNPAVASNDTVAQFSAIYGKDEIYDHVNLTPLHRIVLGLNSADLEAQLGLSAKDIDMADSQGRTPIWWAAERGDIAKLKILLRWGADCNKPDVSLVTPLQNATAFGSDDCVEELLAYGAAVDAADIRGDQPIHKIFISSLYRPRTLELLLRYGADPNAPGLNGTTPLGCMVAAYDSNSSSSMRNALELIKLGADMEKTCNQGYTPVLDTLAIGDMELFDFFVGLGARLDRTTYSGRTILHLAAWHGTLEWWERLTLLARDGRLATVDVYAGHNGHDALDCMGKCRDVGKRQPRDVEIAAFTELFEAVEESVLGIASRGADELDEQVLFEDAAGDLDSTGEWLDSSSDSEQEQADKHKEVVAETEITAEEVATV</sequence>